<dbReference type="Proteomes" id="UP000886523">
    <property type="component" value="Unassembled WGS sequence"/>
</dbReference>
<proteinExistence type="predicted"/>
<feature type="compositionally biased region" description="Polar residues" evidence="1">
    <location>
        <begin position="1"/>
        <end position="32"/>
    </location>
</feature>
<feature type="compositionally biased region" description="Low complexity" evidence="1">
    <location>
        <begin position="51"/>
        <end position="68"/>
    </location>
</feature>
<sequence length="118" mass="11940">MSNGPSPASSTAHLIQKPSQKDYSAALSSLQDSYGFGGSPVIPNSFQGIHPKTTTTPTSTPSPSRPKTGFTSILTSLGFGGASSPNPSTMTPKPSPLSSSPAKRVLNSPHMAASAVGK</sequence>
<evidence type="ECO:0000256" key="1">
    <source>
        <dbReference type="SAM" id="MobiDB-lite"/>
    </source>
</evidence>
<reference evidence="2" key="1">
    <citation type="journal article" date="2020" name="Nat. Commun.">
        <title>Large-scale genome sequencing of mycorrhizal fungi provides insights into the early evolution of symbiotic traits.</title>
        <authorList>
            <person name="Miyauchi S."/>
            <person name="Kiss E."/>
            <person name="Kuo A."/>
            <person name="Drula E."/>
            <person name="Kohler A."/>
            <person name="Sanchez-Garcia M."/>
            <person name="Morin E."/>
            <person name="Andreopoulos B."/>
            <person name="Barry K.W."/>
            <person name="Bonito G."/>
            <person name="Buee M."/>
            <person name="Carver A."/>
            <person name="Chen C."/>
            <person name="Cichocki N."/>
            <person name="Clum A."/>
            <person name="Culley D."/>
            <person name="Crous P.W."/>
            <person name="Fauchery L."/>
            <person name="Girlanda M."/>
            <person name="Hayes R.D."/>
            <person name="Keri Z."/>
            <person name="LaButti K."/>
            <person name="Lipzen A."/>
            <person name="Lombard V."/>
            <person name="Magnuson J."/>
            <person name="Maillard F."/>
            <person name="Murat C."/>
            <person name="Nolan M."/>
            <person name="Ohm R.A."/>
            <person name="Pangilinan J."/>
            <person name="Pereira M.F."/>
            <person name="Perotto S."/>
            <person name="Peter M."/>
            <person name="Pfister S."/>
            <person name="Riley R."/>
            <person name="Sitrit Y."/>
            <person name="Stielow J.B."/>
            <person name="Szollosi G."/>
            <person name="Zifcakova L."/>
            <person name="Stursova M."/>
            <person name="Spatafora J.W."/>
            <person name="Tedersoo L."/>
            <person name="Vaario L.M."/>
            <person name="Yamada A."/>
            <person name="Yan M."/>
            <person name="Wang P."/>
            <person name="Xu J."/>
            <person name="Bruns T."/>
            <person name="Baldrian P."/>
            <person name="Vilgalys R."/>
            <person name="Dunand C."/>
            <person name="Henrissat B."/>
            <person name="Grigoriev I.V."/>
            <person name="Hibbett D."/>
            <person name="Nagy L.G."/>
            <person name="Martin F.M."/>
        </authorList>
    </citation>
    <scope>NUCLEOTIDE SEQUENCE</scope>
    <source>
        <strain evidence="2">UP504</strain>
    </source>
</reference>
<evidence type="ECO:0000313" key="3">
    <source>
        <dbReference type="Proteomes" id="UP000886523"/>
    </source>
</evidence>
<protein>
    <submittedName>
        <fullName evidence="2">Uncharacterized protein</fullName>
    </submittedName>
</protein>
<dbReference type="AlphaFoldDB" id="A0A9P6DQE9"/>
<feature type="compositionally biased region" description="Low complexity" evidence="1">
    <location>
        <begin position="87"/>
        <end position="101"/>
    </location>
</feature>
<dbReference type="OrthoDB" id="3063568at2759"/>
<dbReference type="EMBL" id="MU129006">
    <property type="protein sequence ID" value="KAF9511026.1"/>
    <property type="molecule type" value="Genomic_DNA"/>
</dbReference>
<feature type="region of interest" description="Disordered" evidence="1">
    <location>
        <begin position="1"/>
        <end position="118"/>
    </location>
</feature>
<gene>
    <name evidence="2" type="ORF">BS47DRAFT_1395424</name>
</gene>
<comment type="caution">
    <text evidence="2">The sequence shown here is derived from an EMBL/GenBank/DDBJ whole genome shotgun (WGS) entry which is preliminary data.</text>
</comment>
<organism evidence="2 3">
    <name type="scientific">Hydnum rufescens UP504</name>
    <dbReference type="NCBI Taxonomy" id="1448309"/>
    <lineage>
        <taxon>Eukaryota</taxon>
        <taxon>Fungi</taxon>
        <taxon>Dikarya</taxon>
        <taxon>Basidiomycota</taxon>
        <taxon>Agaricomycotina</taxon>
        <taxon>Agaricomycetes</taxon>
        <taxon>Cantharellales</taxon>
        <taxon>Hydnaceae</taxon>
        <taxon>Hydnum</taxon>
    </lineage>
</organism>
<evidence type="ECO:0000313" key="2">
    <source>
        <dbReference type="EMBL" id="KAF9511026.1"/>
    </source>
</evidence>
<name>A0A9P6DQE9_9AGAM</name>
<accession>A0A9P6DQE9</accession>
<keyword evidence="3" id="KW-1185">Reference proteome</keyword>